<proteinExistence type="predicted"/>
<reference evidence="4" key="1">
    <citation type="submission" date="2016-10" db="EMBL/GenBank/DDBJ databases">
        <authorList>
            <person name="Varghese N."/>
            <person name="Submissions S."/>
        </authorList>
    </citation>
    <scope>NUCLEOTIDE SEQUENCE [LARGE SCALE GENOMIC DNA]</scope>
    <source>
        <strain evidence="4">P18</strain>
    </source>
</reference>
<evidence type="ECO:0000259" key="2">
    <source>
        <dbReference type="Pfam" id="PF20234"/>
    </source>
</evidence>
<sequence length="420" mass="47831">MRRCLALLLISLMLVGCGNTTSDASKTEDSSGVAEDNTETVNFAGTYIGLHGSGITLFDNGGAEYYWKEWTDVETGDTWEYENNRIIFHSRSLGYDIYAEVEGANTSNLNFQSDEATWQDELFVKISGDINSKGIEDYKALIENQLNISLAKDDSNDLKNDTLAGFYFEYYENYEQSDNDDEMMAYVDENNDRGLIVPKASLESQELSESDKQQIQDRSDEYIDWNLSKMIDVYGDGRTLDSDGVSIVNISNDNLMTKTAKIDGDDEFNAYVTIYYDQDTTSRFFTVFMAKKDDVNAEQDYKQIVKSVKYIGDESKSVQTSNSSEKETVTTNNDVVSADLKEFLDNYESFMDEYVDFMKKYKDNPSDLSLLADYADMLQKYSDFAETAEQYDTNEMSTEDAKYYLDVMNRINKKLLEVAG</sequence>
<protein>
    <recommendedName>
        <fullName evidence="2">DUF6591 domain-containing protein</fullName>
    </recommendedName>
</protein>
<evidence type="ECO:0000313" key="3">
    <source>
        <dbReference type="EMBL" id="SFP74610.1"/>
    </source>
</evidence>
<keyword evidence="1" id="KW-0732">Signal</keyword>
<organism evidence="3 4">
    <name type="scientific">Butyrivibrio proteoclasticus</name>
    <dbReference type="NCBI Taxonomy" id="43305"/>
    <lineage>
        <taxon>Bacteria</taxon>
        <taxon>Bacillati</taxon>
        <taxon>Bacillota</taxon>
        <taxon>Clostridia</taxon>
        <taxon>Lachnospirales</taxon>
        <taxon>Lachnospiraceae</taxon>
        <taxon>Butyrivibrio</taxon>
    </lineage>
</organism>
<evidence type="ECO:0000313" key="4">
    <source>
        <dbReference type="Proteomes" id="UP000182624"/>
    </source>
</evidence>
<dbReference type="EMBL" id="FOXO01000007">
    <property type="protein sequence ID" value="SFP74610.1"/>
    <property type="molecule type" value="Genomic_DNA"/>
</dbReference>
<dbReference type="PROSITE" id="PS51257">
    <property type="entry name" value="PROKAR_LIPOPROTEIN"/>
    <property type="match status" value="1"/>
</dbReference>
<gene>
    <name evidence="3" type="ORF">SAMN04487928_10778</name>
</gene>
<dbReference type="Pfam" id="PF20234">
    <property type="entry name" value="DUF6591"/>
    <property type="match status" value="1"/>
</dbReference>
<feature type="signal peptide" evidence="1">
    <location>
        <begin position="1"/>
        <end position="24"/>
    </location>
</feature>
<dbReference type="InterPro" id="IPR046526">
    <property type="entry name" value="DUF6591"/>
</dbReference>
<feature type="domain" description="DUF6591" evidence="2">
    <location>
        <begin position="264"/>
        <end position="419"/>
    </location>
</feature>
<name>A0A1I5SV22_9FIRM</name>
<dbReference type="AlphaFoldDB" id="A0A1I5SV22"/>
<dbReference type="Proteomes" id="UP000182624">
    <property type="component" value="Unassembled WGS sequence"/>
</dbReference>
<feature type="chain" id="PRO_5010282338" description="DUF6591 domain-containing protein" evidence="1">
    <location>
        <begin position="25"/>
        <end position="420"/>
    </location>
</feature>
<keyword evidence="4" id="KW-1185">Reference proteome</keyword>
<evidence type="ECO:0000256" key="1">
    <source>
        <dbReference type="SAM" id="SignalP"/>
    </source>
</evidence>
<accession>A0A1I5SV22</accession>